<evidence type="ECO:0000313" key="2">
    <source>
        <dbReference type="Proteomes" id="UP000636661"/>
    </source>
</evidence>
<evidence type="ECO:0000313" key="1">
    <source>
        <dbReference type="EMBL" id="GGU62382.1"/>
    </source>
</evidence>
<sequence>MSTLEDAQAAADVARAVVDRELERLRTELARARNRVTALHAPVQHMGQTWCSECSVRRSTGPTTDEWVALIPHPCPTIDAFSEQAPDTVITDGH</sequence>
<dbReference type="AlphaFoldDB" id="A0A918I345"/>
<comment type="caution">
    <text evidence="1">The sequence shown here is derived from an EMBL/GenBank/DDBJ whole genome shotgun (WGS) entry which is preliminary data.</text>
</comment>
<reference evidence="1" key="1">
    <citation type="journal article" date="2014" name="Int. J. Syst. Evol. Microbiol.">
        <title>Complete genome sequence of Corynebacterium casei LMG S-19264T (=DSM 44701T), isolated from a smear-ripened cheese.</title>
        <authorList>
            <consortium name="US DOE Joint Genome Institute (JGI-PGF)"/>
            <person name="Walter F."/>
            <person name="Albersmeier A."/>
            <person name="Kalinowski J."/>
            <person name="Ruckert C."/>
        </authorList>
    </citation>
    <scope>NUCLEOTIDE SEQUENCE</scope>
    <source>
        <strain evidence="1">JCM 4391</strain>
    </source>
</reference>
<dbReference type="Proteomes" id="UP000636661">
    <property type="component" value="Unassembled WGS sequence"/>
</dbReference>
<proteinExistence type="predicted"/>
<organism evidence="1 2">
    <name type="scientific">Streptomyces lavendofoliae</name>
    <dbReference type="NCBI Taxonomy" id="67314"/>
    <lineage>
        <taxon>Bacteria</taxon>
        <taxon>Bacillati</taxon>
        <taxon>Actinomycetota</taxon>
        <taxon>Actinomycetes</taxon>
        <taxon>Kitasatosporales</taxon>
        <taxon>Streptomycetaceae</taxon>
        <taxon>Streptomyces</taxon>
    </lineage>
</organism>
<accession>A0A918I345</accession>
<dbReference type="RefSeq" id="WP_189554325.1">
    <property type="nucleotide sequence ID" value="NZ_BMTP01000020.1"/>
</dbReference>
<gene>
    <name evidence="1" type="ORF">GCM10010274_58950</name>
</gene>
<dbReference type="EMBL" id="BMTP01000020">
    <property type="protein sequence ID" value="GGU62382.1"/>
    <property type="molecule type" value="Genomic_DNA"/>
</dbReference>
<protein>
    <submittedName>
        <fullName evidence="1">Uncharacterized protein</fullName>
    </submittedName>
</protein>
<reference evidence="1" key="2">
    <citation type="submission" date="2020-09" db="EMBL/GenBank/DDBJ databases">
        <authorList>
            <person name="Sun Q."/>
            <person name="Ohkuma M."/>
        </authorList>
    </citation>
    <scope>NUCLEOTIDE SEQUENCE</scope>
    <source>
        <strain evidence="1">JCM 4391</strain>
    </source>
</reference>
<keyword evidence="2" id="KW-1185">Reference proteome</keyword>
<name>A0A918I345_9ACTN</name>